<dbReference type="EMBL" id="CP026512">
    <property type="protein sequence ID" value="QAX81685.1"/>
    <property type="molecule type" value="Genomic_DNA"/>
</dbReference>
<sequence length="88" mass="9877">MINTAVEVKVMVSNIGFLNIDHSSKAMSNPNKDNKDKILSIVRKYVKINDNLADEHYTIVQLHIAATVQYQSYRLNSVPATNLACMVL</sequence>
<gene>
    <name evidence="1" type="ORF">C3B55_00330</name>
</gene>
<name>A0ABX5R7S0_9PSED</name>
<evidence type="ECO:0000313" key="1">
    <source>
        <dbReference type="EMBL" id="QAX81685.1"/>
    </source>
</evidence>
<keyword evidence="2" id="KW-1185">Reference proteome</keyword>
<dbReference type="RefSeq" id="WP_129210844.1">
    <property type="nucleotide sequence ID" value="NZ_CP026512.1"/>
</dbReference>
<organism evidence="1 2">
    <name type="scientific">Candidatus Pseudomonas adelgestsugas</name>
    <dbReference type="NCBI Taxonomy" id="1302376"/>
    <lineage>
        <taxon>Bacteria</taxon>
        <taxon>Pseudomonadati</taxon>
        <taxon>Pseudomonadota</taxon>
        <taxon>Gammaproteobacteria</taxon>
        <taxon>Pseudomonadales</taxon>
        <taxon>Pseudomonadaceae</taxon>
        <taxon>Pseudomonas</taxon>
    </lineage>
</organism>
<accession>A0ABX5R7S0</accession>
<proteinExistence type="predicted"/>
<protein>
    <submittedName>
        <fullName evidence="1">Uncharacterized protein</fullName>
    </submittedName>
</protein>
<evidence type="ECO:0000313" key="2">
    <source>
        <dbReference type="Proteomes" id="UP000288953"/>
    </source>
</evidence>
<dbReference type="Proteomes" id="UP000288953">
    <property type="component" value="Chromosome"/>
</dbReference>
<reference evidence="1 2" key="1">
    <citation type="journal article" date="2018" name="Genome Biol. Evol.">
        <title>Partnering With a Pest: Genomes of Hemlock Woolly Adelgid Symbionts Reveal Atypical Nutritional Provisioning Patterns in Dual-Obligate Bacteria.</title>
        <authorList>
            <person name="Weglarz K.M."/>
            <person name="Havill N.P."/>
            <person name="Burke G.R."/>
            <person name="von Dohlen C.D."/>
        </authorList>
    </citation>
    <scope>NUCLEOTIDE SEQUENCE [LARGE SCALE GENOMIC DNA]</scope>
    <source>
        <strain evidence="1 2">HWA_ENA</strain>
    </source>
</reference>